<evidence type="ECO:0000313" key="1">
    <source>
        <dbReference type="EMBL" id="MXR21731.1"/>
    </source>
</evidence>
<evidence type="ECO:0000313" key="2">
    <source>
        <dbReference type="Proteomes" id="UP000471521"/>
    </source>
</evidence>
<dbReference type="InterPro" id="IPR017850">
    <property type="entry name" value="Alkaline_phosphatase_core_sf"/>
</dbReference>
<name>A0A6B0SQ64_9EURY</name>
<sequence>MSRPVARNVSSYTKRLAEAVLLGASSRRPLGTNVFSRDWDLLVVLDACRYDALSRVAREVDVLDDVEAAYSVGSSTREWAANTFTDAYREEIQRTAVVCGNGRVTQTLDSRDAMETEFAERFTAWDTVELDEFLVFDSVPDYAPPEPRSGILLPRVVTDRAIDVARNHDADRLLVHYIPPHNPYRANALRENRELADYEYRPFDYLRDGGDRSVVWNAYLDELRWVLEDVDLLLANVDADTAVVTADHGELFGHLGLYSHPTGVPIPRLRHVPWAETSATDTGSYDPHYDKPGEARVDADTAAQLEHLGYG</sequence>
<dbReference type="RefSeq" id="WP_159527174.1">
    <property type="nucleotide sequence ID" value="NZ_WUUU01000144.1"/>
</dbReference>
<accession>A0A6B0SQ64</accession>
<comment type="caution">
    <text evidence="1">The sequence shown here is derived from an EMBL/GenBank/DDBJ whole genome shotgun (WGS) entry which is preliminary data.</text>
</comment>
<dbReference type="EMBL" id="WUUU01000144">
    <property type="protein sequence ID" value="MXR21731.1"/>
    <property type="molecule type" value="Genomic_DNA"/>
</dbReference>
<dbReference type="Gene3D" id="3.40.720.10">
    <property type="entry name" value="Alkaline Phosphatase, subunit A"/>
    <property type="match status" value="1"/>
</dbReference>
<reference evidence="1 2" key="1">
    <citation type="submission" date="2019-12" db="EMBL/GenBank/DDBJ databases">
        <title>Isolation and characterization of three novel carbon monoxide-oxidizing members of Halobacteria from salione crusts and soils.</title>
        <authorList>
            <person name="Myers M.R."/>
            <person name="King G.M."/>
        </authorList>
    </citation>
    <scope>NUCLEOTIDE SEQUENCE [LARGE SCALE GENOMIC DNA]</scope>
    <source>
        <strain evidence="1 2">PCN9</strain>
    </source>
</reference>
<evidence type="ECO:0008006" key="3">
    <source>
        <dbReference type="Google" id="ProtNLM"/>
    </source>
</evidence>
<dbReference type="AlphaFoldDB" id="A0A6B0SQ64"/>
<keyword evidence="2" id="KW-1185">Reference proteome</keyword>
<dbReference type="OrthoDB" id="100846at2157"/>
<gene>
    <name evidence="1" type="ORF">GRX66_14365</name>
</gene>
<organism evidence="1 2">
    <name type="scientific">Halobacterium bonnevillei</name>
    <dbReference type="NCBI Taxonomy" id="2692200"/>
    <lineage>
        <taxon>Archaea</taxon>
        <taxon>Methanobacteriati</taxon>
        <taxon>Methanobacteriota</taxon>
        <taxon>Stenosarchaea group</taxon>
        <taxon>Halobacteria</taxon>
        <taxon>Halobacteriales</taxon>
        <taxon>Halobacteriaceae</taxon>
        <taxon>Halobacterium</taxon>
    </lineage>
</organism>
<protein>
    <recommendedName>
        <fullName evidence="3">Sulfatase N-terminal domain-containing protein</fullName>
    </recommendedName>
</protein>
<proteinExistence type="predicted"/>
<dbReference type="Proteomes" id="UP000471521">
    <property type="component" value="Unassembled WGS sequence"/>
</dbReference>
<dbReference type="SUPFAM" id="SSF53649">
    <property type="entry name" value="Alkaline phosphatase-like"/>
    <property type="match status" value="1"/>
</dbReference>